<dbReference type="ExpressionAtlas" id="M1BB05">
    <property type="expression patterns" value="baseline"/>
</dbReference>
<reference evidence="1" key="2">
    <citation type="submission" date="2015-06" db="UniProtKB">
        <authorList>
            <consortium name="EnsemblPlants"/>
        </authorList>
    </citation>
    <scope>IDENTIFICATION</scope>
    <source>
        <strain evidence="1">DM1-3 516 R44</strain>
    </source>
</reference>
<dbReference type="GO" id="GO:0000290">
    <property type="term" value="P:deadenylation-dependent decapping of nuclear-transcribed mRNA"/>
    <property type="evidence" value="ECO:0007669"/>
    <property type="project" value="InterPro"/>
</dbReference>
<dbReference type="AlphaFoldDB" id="M1BB05"/>
<proteinExistence type="predicted"/>
<reference evidence="2" key="1">
    <citation type="journal article" date="2011" name="Nature">
        <title>Genome sequence and analysis of the tuber crop potato.</title>
        <authorList>
            <consortium name="The Potato Genome Sequencing Consortium"/>
        </authorList>
    </citation>
    <scope>NUCLEOTIDE SEQUENCE [LARGE SCALE GENOMIC DNA]</scope>
    <source>
        <strain evidence="2">cv. DM1-3 516 R44</strain>
    </source>
</reference>
<dbReference type="OMA" id="CISKYEG"/>
<dbReference type="EnsemblPlants" id="PGSC0003DMT400041161">
    <property type="protein sequence ID" value="PGSC0003DMT400041161"/>
    <property type="gene ID" value="PGSC0003DMG401015928"/>
</dbReference>
<sequence>MDLNSLSACLAAIVCSSEQPPLCPLGSPAGDGAYVILKSVLERPSHLLTDPQAGGSFSMPNPALWQSSFDAVFGLLTKYCLSKYESIIQSILAQTTSNTEVIGPEAVRAVSREMPMELLRASLPHTNKQQRKLLFNFAQ</sequence>
<dbReference type="InterPro" id="IPR039900">
    <property type="entry name" value="Pat1-like"/>
</dbReference>
<dbReference type="Proteomes" id="UP000011115">
    <property type="component" value="Unassembled WGS sequence"/>
</dbReference>
<organism evidence="1 2">
    <name type="scientific">Solanum tuberosum</name>
    <name type="common">Potato</name>
    <dbReference type="NCBI Taxonomy" id="4113"/>
    <lineage>
        <taxon>Eukaryota</taxon>
        <taxon>Viridiplantae</taxon>
        <taxon>Streptophyta</taxon>
        <taxon>Embryophyta</taxon>
        <taxon>Tracheophyta</taxon>
        <taxon>Spermatophyta</taxon>
        <taxon>Magnoliopsida</taxon>
        <taxon>eudicotyledons</taxon>
        <taxon>Gunneridae</taxon>
        <taxon>Pentapetalae</taxon>
        <taxon>asterids</taxon>
        <taxon>lamiids</taxon>
        <taxon>Solanales</taxon>
        <taxon>Solanaceae</taxon>
        <taxon>Solanoideae</taxon>
        <taxon>Solaneae</taxon>
        <taxon>Solanum</taxon>
    </lineage>
</organism>
<dbReference type="HOGENOM" id="CLU_126815_0_0_1"/>
<dbReference type="PANTHER" id="PTHR21551:SF16">
    <property type="entry name" value="LOW QUALITY PROTEIN: PROTEIN PAT1 HOMOLOG 1-LIKE"/>
    <property type="match status" value="1"/>
</dbReference>
<accession>M1BB05</accession>
<evidence type="ECO:0000313" key="2">
    <source>
        <dbReference type="Proteomes" id="UP000011115"/>
    </source>
</evidence>
<keyword evidence="2" id="KW-1185">Reference proteome</keyword>
<protein>
    <submittedName>
        <fullName evidence="1">Uncharacterized protein</fullName>
    </submittedName>
</protein>
<evidence type="ECO:0000313" key="1">
    <source>
        <dbReference type="EnsemblPlants" id="PGSC0003DMT400041161"/>
    </source>
</evidence>
<dbReference type="PANTHER" id="PTHR21551">
    <property type="entry name" value="TOPOISOMERASE II-ASSOCIATED PROTEIN PAT1"/>
    <property type="match status" value="1"/>
</dbReference>
<gene>
    <name evidence="1" type="primary">LOC102578809</name>
</gene>
<dbReference type="Gramene" id="PGSC0003DMT400041161">
    <property type="protein sequence ID" value="PGSC0003DMT400041161"/>
    <property type="gene ID" value="PGSC0003DMG401015928"/>
</dbReference>
<dbReference type="OrthoDB" id="1727287at2759"/>
<name>M1BB05_SOLTU</name>